<dbReference type="PROSITE" id="PS50110">
    <property type="entry name" value="RESPONSE_REGULATORY"/>
    <property type="match status" value="1"/>
</dbReference>
<gene>
    <name evidence="3" type="ORF">DX912_17215</name>
</gene>
<dbReference type="InterPro" id="IPR011006">
    <property type="entry name" value="CheY-like_superfamily"/>
</dbReference>
<feature type="modified residue" description="4-aspartylphosphate" evidence="1">
    <location>
        <position position="42"/>
    </location>
</feature>
<evidence type="ECO:0000313" key="4">
    <source>
        <dbReference type="Proteomes" id="UP000256829"/>
    </source>
</evidence>
<protein>
    <recommendedName>
        <fullName evidence="2">Response regulatory domain-containing protein</fullName>
    </recommendedName>
</protein>
<evidence type="ECO:0000313" key="3">
    <source>
        <dbReference type="EMBL" id="RDY65447.1"/>
    </source>
</evidence>
<dbReference type="SUPFAM" id="SSF52172">
    <property type="entry name" value="CheY-like"/>
    <property type="match status" value="1"/>
</dbReference>
<dbReference type="InterPro" id="IPR001789">
    <property type="entry name" value="Sig_transdc_resp-reg_receiver"/>
</dbReference>
<evidence type="ECO:0000256" key="1">
    <source>
        <dbReference type="PROSITE-ProRule" id="PRU00169"/>
    </source>
</evidence>
<reference evidence="3 4" key="1">
    <citation type="submission" date="2018-08" db="EMBL/GenBank/DDBJ databases">
        <title>Lysobacter soli KCTC 22011, whole genome shotgun sequence.</title>
        <authorList>
            <person name="Zhang X."/>
            <person name="Feng G."/>
            <person name="Zhu H."/>
        </authorList>
    </citation>
    <scope>NUCLEOTIDE SEQUENCE [LARGE SCALE GENOMIC DNA]</scope>
    <source>
        <strain evidence="3 4">KCTC 22011</strain>
    </source>
</reference>
<name>A0A3D8V7P4_9GAMM</name>
<organism evidence="3 4">
    <name type="scientific">Lysobacter soli</name>
    <dbReference type="NCBI Taxonomy" id="453783"/>
    <lineage>
        <taxon>Bacteria</taxon>
        <taxon>Pseudomonadati</taxon>
        <taxon>Pseudomonadota</taxon>
        <taxon>Gammaproteobacteria</taxon>
        <taxon>Lysobacterales</taxon>
        <taxon>Lysobacteraceae</taxon>
        <taxon>Lysobacter</taxon>
    </lineage>
</organism>
<feature type="domain" description="Response regulatory" evidence="2">
    <location>
        <begin position="1"/>
        <end position="102"/>
    </location>
</feature>
<dbReference type="AlphaFoldDB" id="A0A3D8V7P4"/>
<keyword evidence="1" id="KW-0597">Phosphoprotein</keyword>
<dbReference type="EMBL" id="QTJR01000018">
    <property type="protein sequence ID" value="RDY65447.1"/>
    <property type="molecule type" value="Genomic_DNA"/>
</dbReference>
<comment type="caution">
    <text evidence="3">The sequence shown here is derived from an EMBL/GenBank/DDBJ whole genome shotgun (WGS) entry which is preliminary data.</text>
</comment>
<accession>A0A3D8V7P4</accession>
<dbReference type="Gene3D" id="3.40.50.2300">
    <property type="match status" value="1"/>
</dbReference>
<evidence type="ECO:0000259" key="2">
    <source>
        <dbReference type="PROSITE" id="PS50110"/>
    </source>
</evidence>
<keyword evidence="4" id="KW-1185">Reference proteome</keyword>
<dbReference type="GO" id="GO:0000160">
    <property type="term" value="P:phosphorelay signal transduction system"/>
    <property type="evidence" value="ECO:0007669"/>
    <property type="project" value="InterPro"/>
</dbReference>
<proteinExistence type="predicted"/>
<dbReference type="Proteomes" id="UP000256829">
    <property type="component" value="Unassembled WGS sequence"/>
</dbReference>
<sequence>MMAATVVMALDSEGHDTVHVLTVAEAFRALGDDIAFDVALLDVELGDELSFDLAHHLGKIGLRFMFTSARDPNLMPPEFSEAPYLRKPYDLAHLFRALHELTA</sequence>
<dbReference type="RefSeq" id="WP_115844679.1">
    <property type="nucleotide sequence ID" value="NZ_QTJR01000018.1"/>
</dbReference>